<dbReference type="OrthoDB" id="55891at2"/>
<proteinExistence type="predicted"/>
<dbReference type="SUPFAM" id="SSF50969">
    <property type="entry name" value="YVTN repeat-like/Quinoprotein amine dehydrogenase"/>
    <property type="match status" value="1"/>
</dbReference>
<reference evidence="2 3" key="1">
    <citation type="submission" date="2019-08" db="EMBL/GenBank/DDBJ databases">
        <authorList>
            <person name="Liang Q."/>
        </authorList>
    </citation>
    <scope>NUCLEOTIDE SEQUENCE [LARGE SCALE GENOMIC DNA]</scope>
    <source>
        <strain evidence="2 3">V1718</strain>
    </source>
</reference>
<sequence length="492" mass="52488">MNQFKLAQKFILSALVGLTVMGTGCSAGYEDPLPRTDRLHWPVGLTVHPNGRFLYVVNSNFDTRYREDSGGTISVIDLATQKLLDGQGPYIPSFGANIKLNADASKAYVTARLNNQLLVLDVAENGSAISCEGSSDSRDCALRRVPNVSGAPFIPTDPFGLAVATDVLGGELVIEAAAAGEWRLEAAGGFATYVADETDTEATIAAGLAGSLGLEADQNIITLGAGTFNVRAPEGGEFASDIDSVDIIGLSHLRSTNLTSISIRGDLSTATMRSAEFVEGSNAVALRPGTRDFYAAGRFTRDVAVFQPYLEPVQGSVQALIDRGRVTLNGFPGSAIDARAIAFEPDGQTLYVVTRNPDALHVVELLPTNLETGAGVGHRVTKAITLNDQPSDIVRVERQGKVLLYIPCFEGRSIQVVDPAIGAVVAEVELGEKPYFFAADPRGMRGYVSLFEDLARSGGRCDDYLEEPCGSVGVIDLDPASPRYHRLIRKLY</sequence>
<accession>A0A5B8XT35</accession>
<feature type="chain" id="PRO_5022924322" evidence="1">
    <location>
        <begin position="28"/>
        <end position="492"/>
    </location>
</feature>
<dbReference type="PANTHER" id="PTHR47197:SF3">
    <property type="entry name" value="DIHYDRO-HEME D1 DEHYDROGENASE"/>
    <property type="match status" value="1"/>
</dbReference>
<evidence type="ECO:0000313" key="2">
    <source>
        <dbReference type="EMBL" id="QED28317.1"/>
    </source>
</evidence>
<dbReference type="RefSeq" id="WP_146960633.1">
    <property type="nucleotide sequence ID" value="NZ_CP042467.1"/>
</dbReference>
<organism evidence="2 3">
    <name type="scientific">Microvenator marinus</name>
    <dbReference type="NCBI Taxonomy" id="2600177"/>
    <lineage>
        <taxon>Bacteria</taxon>
        <taxon>Deltaproteobacteria</taxon>
        <taxon>Bradymonadales</taxon>
        <taxon>Microvenatoraceae</taxon>
        <taxon>Microvenator</taxon>
    </lineage>
</organism>
<dbReference type="EMBL" id="CP042467">
    <property type="protein sequence ID" value="QED28317.1"/>
    <property type="molecule type" value="Genomic_DNA"/>
</dbReference>
<name>A0A5B8XT35_9DELT</name>
<dbReference type="PANTHER" id="PTHR47197">
    <property type="entry name" value="PROTEIN NIRF"/>
    <property type="match status" value="1"/>
</dbReference>
<dbReference type="KEGG" id="bbae:FRD01_13970"/>
<evidence type="ECO:0000256" key="1">
    <source>
        <dbReference type="SAM" id="SignalP"/>
    </source>
</evidence>
<evidence type="ECO:0000313" key="3">
    <source>
        <dbReference type="Proteomes" id="UP000321595"/>
    </source>
</evidence>
<gene>
    <name evidence="2" type="ORF">FRD01_13970</name>
</gene>
<keyword evidence="3" id="KW-1185">Reference proteome</keyword>
<feature type="signal peptide" evidence="1">
    <location>
        <begin position="1"/>
        <end position="27"/>
    </location>
</feature>
<dbReference type="InterPro" id="IPR015943">
    <property type="entry name" value="WD40/YVTN_repeat-like_dom_sf"/>
</dbReference>
<protein>
    <submittedName>
        <fullName evidence="2">Uncharacterized protein</fullName>
    </submittedName>
</protein>
<dbReference type="AlphaFoldDB" id="A0A5B8XT35"/>
<dbReference type="Proteomes" id="UP000321595">
    <property type="component" value="Chromosome"/>
</dbReference>
<dbReference type="Gene3D" id="2.130.10.10">
    <property type="entry name" value="YVTN repeat-like/Quinoprotein amine dehydrogenase"/>
    <property type="match status" value="2"/>
</dbReference>
<dbReference type="PROSITE" id="PS51257">
    <property type="entry name" value="PROKAR_LIPOPROTEIN"/>
    <property type="match status" value="1"/>
</dbReference>
<keyword evidence="1" id="KW-0732">Signal</keyword>
<dbReference type="InterPro" id="IPR011044">
    <property type="entry name" value="Quino_amine_DH_bsu"/>
</dbReference>
<dbReference type="InterPro" id="IPR051200">
    <property type="entry name" value="Host-pathogen_enzymatic-act"/>
</dbReference>